<evidence type="ECO:0000256" key="8">
    <source>
        <dbReference type="HAMAP-Rule" id="MF_00140"/>
    </source>
</evidence>
<dbReference type="PANTHER" id="PTHR10055">
    <property type="entry name" value="TRYPTOPHANYL-TRNA SYNTHETASE"/>
    <property type="match status" value="1"/>
</dbReference>
<reference evidence="10 11" key="1">
    <citation type="submission" date="2017-05" db="EMBL/GenBank/DDBJ databases">
        <title>The draft genome of the hyperthermophilic archaeon 'Pyrodictium delaneyi strain Hulk', an iron and nitrate reducer, reveals the capacity for sulfate reduction.</title>
        <authorList>
            <person name="Demey L.M."/>
            <person name="Miller C."/>
            <person name="Manzella M."/>
            <person name="Reguera G."/>
            <person name="Kashefi K."/>
        </authorList>
    </citation>
    <scope>NUCLEOTIDE SEQUENCE [LARGE SCALE GENOMIC DNA]</scope>
    <source>
        <strain evidence="10 11">Hulk</strain>
    </source>
</reference>
<dbReference type="FunFam" id="3.40.50.620:FF:000207">
    <property type="entry name" value="Tryptophan--tRNA ligase"/>
    <property type="match status" value="1"/>
</dbReference>
<dbReference type="HAMAP" id="MF_00140_A">
    <property type="entry name" value="Trp_tRNA_synth_A"/>
    <property type="match status" value="1"/>
</dbReference>
<dbReference type="InterPro" id="IPR014729">
    <property type="entry name" value="Rossmann-like_a/b/a_fold"/>
</dbReference>
<dbReference type="EMBL" id="NCQP01000002">
    <property type="protein sequence ID" value="OWJ55228.1"/>
    <property type="molecule type" value="Genomic_DNA"/>
</dbReference>
<accession>A0A211YQA2</accession>
<keyword evidence="3 8" id="KW-0436">Ligase</keyword>
<dbReference type="Gene3D" id="1.10.240.10">
    <property type="entry name" value="Tyrosyl-Transfer RNA Synthetase"/>
    <property type="match status" value="1"/>
</dbReference>
<evidence type="ECO:0000256" key="5">
    <source>
        <dbReference type="ARBA" id="ARBA00022840"/>
    </source>
</evidence>
<comment type="subcellular location">
    <subcellularLocation>
        <location evidence="8">Cytoplasm</location>
    </subcellularLocation>
</comment>
<protein>
    <recommendedName>
        <fullName evidence="8">Tryptophan--tRNA ligase</fullName>
        <ecNumber evidence="8">6.1.1.2</ecNumber>
    </recommendedName>
    <alternativeName>
        <fullName evidence="8">Tryptophanyl-tRNA synthetase</fullName>
        <shortName evidence="8">TrpRS</shortName>
    </alternativeName>
</protein>
<proteinExistence type="inferred from homology"/>
<evidence type="ECO:0000256" key="9">
    <source>
        <dbReference type="RuleBase" id="RU363036"/>
    </source>
</evidence>
<dbReference type="Gene3D" id="3.40.50.620">
    <property type="entry name" value="HUPs"/>
    <property type="match status" value="1"/>
</dbReference>
<dbReference type="PRINTS" id="PR01039">
    <property type="entry name" value="TRNASYNTHTRP"/>
</dbReference>
<dbReference type="InterPro" id="IPR002305">
    <property type="entry name" value="aa-tRNA-synth_Ic"/>
</dbReference>
<keyword evidence="6 8" id="KW-0648">Protein biosynthesis</keyword>
<keyword evidence="5 8" id="KW-0067">ATP-binding</keyword>
<sequence>MVEGEKSYKLDPWASAVKLEYDKLFRYFGIKPFQELLPRVSQVFGEPLHLMNRGVIFGHRDYETILDAYKSGERIALVTGFMPSGKFHFGHKMVADQIIYYQKLGFEVFIVIADAEAYAVRKLDRKKVIEIGLYEYVANLIALGLEKNKHTHIYFQTNYEKPYYRLIQMFSRKITMAEMEAIYGDLEPGKVVAALTQAADILHPQLEYFGGFKYVLVPVGADQDPHIRFTRDIADRFENELGLRRPASTYHRFQTGLDGNKMSSSRPDYTIFLTDPVDVAVRKLKRALTGGRATVEEQRRLGGIPEKCTIYEFYVYHLLRDDRELVRIYNECKQGSLLCGPDKQYAAELLAKFLEEHQKRLEKARDRVLEYVEPPEF</sequence>
<dbReference type="NCBIfam" id="TIGR00233">
    <property type="entry name" value="trpS"/>
    <property type="match status" value="1"/>
</dbReference>
<feature type="short sequence motif" description="'KMSKS' region" evidence="8">
    <location>
        <begin position="261"/>
        <end position="265"/>
    </location>
</feature>
<evidence type="ECO:0000313" key="11">
    <source>
        <dbReference type="Proteomes" id="UP000196694"/>
    </source>
</evidence>
<evidence type="ECO:0000256" key="2">
    <source>
        <dbReference type="ARBA" id="ARBA00022490"/>
    </source>
</evidence>
<dbReference type="AlphaFoldDB" id="A0A211YQA2"/>
<gene>
    <name evidence="8" type="primary">trpS</name>
    <name evidence="10" type="ORF">Pdsh_05015</name>
</gene>
<organism evidence="10 11">
    <name type="scientific">Pyrodictium delaneyi</name>
    <dbReference type="NCBI Taxonomy" id="1273541"/>
    <lineage>
        <taxon>Archaea</taxon>
        <taxon>Thermoproteota</taxon>
        <taxon>Thermoprotei</taxon>
        <taxon>Desulfurococcales</taxon>
        <taxon>Pyrodictiaceae</taxon>
        <taxon>Pyrodictium</taxon>
    </lineage>
</organism>
<dbReference type="NCBIfam" id="NF008925">
    <property type="entry name" value="PRK12285.1-2"/>
    <property type="match status" value="1"/>
</dbReference>
<dbReference type="InterPro" id="IPR002306">
    <property type="entry name" value="Trp-tRNA-ligase"/>
</dbReference>
<evidence type="ECO:0000256" key="6">
    <source>
        <dbReference type="ARBA" id="ARBA00022917"/>
    </source>
</evidence>
<feature type="short sequence motif" description="'HIGH' region" evidence="8">
    <location>
        <begin position="83"/>
        <end position="91"/>
    </location>
</feature>
<dbReference type="PANTHER" id="PTHR10055:SF5">
    <property type="entry name" value="TRYPTOPHAN--TRNA LIGASE"/>
    <property type="match status" value="1"/>
</dbReference>
<dbReference type="EC" id="6.1.1.2" evidence="8"/>
<dbReference type="GO" id="GO:0006436">
    <property type="term" value="P:tryptophanyl-tRNA aminoacylation"/>
    <property type="evidence" value="ECO:0007669"/>
    <property type="project" value="UniProtKB-UniRule"/>
</dbReference>
<evidence type="ECO:0000256" key="1">
    <source>
        <dbReference type="ARBA" id="ARBA00005594"/>
    </source>
</evidence>
<evidence type="ECO:0000256" key="3">
    <source>
        <dbReference type="ARBA" id="ARBA00022598"/>
    </source>
</evidence>
<dbReference type="GO" id="GO:0005737">
    <property type="term" value="C:cytoplasm"/>
    <property type="evidence" value="ECO:0007669"/>
    <property type="project" value="UniProtKB-SubCell"/>
</dbReference>
<keyword evidence="4 8" id="KW-0547">Nucleotide-binding</keyword>
<dbReference type="Proteomes" id="UP000196694">
    <property type="component" value="Unassembled WGS sequence"/>
</dbReference>
<comment type="function">
    <text evidence="8">Catalyzes the attachment of tryptophan to tRNA(Trp).</text>
</comment>
<dbReference type="InterPro" id="IPR020653">
    <property type="entry name" value="Tryptophan-tRNA-ligase_arc"/>
</dbReference>
<evidence type="ECO:0000256" key="4">
    <source>
        <dbReference type="ARBA" id="ARBA00022741"/>
    </source>
</evidence>
<name>A0A211YQA2_9CREN</name>
<comment type="caution">
    <text evidence="10">The sequence shown here is derived from an EMBL/GenBank/DDBJ whole genome shotgun (WGS) entry which is preliminary data.</text>
</comment>
<evidence type="ECO:0000256" key="7">
    <source>
        <dbReference type="ARBA" id="ARBA00023146"/>
    </source>
</evidence>
<keyword evidence="2 8" id="KW-0963">Cytoplasm</keyword>
<dbReference type="Pfam" id="PF00579">
    <property type="entry name" value="tRNA-synt_1b"/>
    <property type="match status" value="1"/>
</dbReference>
<dbReference type="SUPFAM" id="SSF52374">
    <property type="entry name" value="Nucleotidylyl transferase"/>
    <property type="match status" value="1"/>
</dbReference>
<comment type="similarity">
    <text evidence="1 8 9">Belongs to the class-I aminoacyl-tRNA synthetase family.</text>
</comment>
<keyword evidence="7 8" id="KW-0030">Aminoacyl-tRNA synthetase</keyword>
<dbReference type="GO" id="GO:0004830">
    <property type="term" value="F:tryptophan-tRNA ligase activity"/>
    <property type="evidence" value="ECO:0007669"/>
    <property type="project" value="UniProtKB-UniRule"/>
</dbReference>
<dbReference type="GO" id="GO:0005524">
    <property type="term" value="F:ATP binding"/>
    <property type="evidence" value="ECO:0007669"/>
    <property type="project" value="UniProtKB-UniRule"/>
</dbReference>
<keyword evidence="11" id="KW-1185">Reference proteome</keyword>
<evidence type="ECO:0000313" key="10">
    <source>
        <dbReference type="EMBL" id="OWJ55228.1"/>
    </source>
</evidence>
<comment type="catalytic activity">
    <reaction evidence="8">
        <text>tRNA(Trp) + L-tryptophan + ATP = L-tryptophyl-tRNA(Trp) + AMP + diphosphate + H(+)</text>
        <dbReference type="Rhea" id="RHEA:24080"/>
        <dbReference type="Rhea" id="RHEA-COMP:9671"/>
        <dbReference type="Rhea" id="RHEA-COMP:9705"/>
        <dbReference type="ChEBI" id="CHEBI:15378"/>
        <dbReference type="ChEBI" id="CHEBI:30616"/>
        <dbReference type="ChEBI" id="CHEBI:33019"/>
        <dbReference type="ChEBI" id="CHEBI:57912"/>
        <dbReference type="ChEBI" id="CHEBI:78442"/>
        <dbReference type="ChEBI" id="CHEBI:78535"/>
        <dbReference type="ChEBI" id="CHEBI:456215"/>
        <dbReference type="EC" id="6.1.1.2"/>
    </reaction>
</comment>